<evidence type="ECO:0000313" key="1">
    <source>
        <dbReference type="Proteomes" id="UP000887565"/>
    </source>
</evidence>
<reference evidence="2" key="1">
    <citation type="submission" date="2022-11" db="UniProtKB">
        <authorList>
            <consortium name="WormBaseParasite"/>
        </authorList>
    </citation>
    <scope>IDENTIFICATION</scope>
</reference>
<dbReference type="AlphaFoldDB" id="A0A915KRI7"/>
<evidence type="ECO:0000313" key="2">
    <source>
        <dbReference type="WBParaSite" id="nRc.2.0.1.t41089-RA"/>
    </source>
</evidence>
<dbReference type="WBParaSite" id="nRc.2.0.1.t41089-RA">
    <property type="protein sequence ID" value="nRc.2.0.1.t41089-RA"/>
    <property type="gene ID" value="nRc.2.0.1.g41089"/>
</dbReference>
<protein>
    <submittedName>
        <fullName evidence="2">Uncharacterized protein</fullName>
    </submittedName>
</protein>
<name>A0A915KRI7_ROMCU</name>
<sequence length="91" mass="10531">MKRGLDRFGFTRSGGCPDPKISAVDNSVRDRYRKKKMETTIWLRNAVHYENEERESREVVSTNGSFRKVQLVDLQPASCLIKEKGELETKI</sequence>
<proteinExistence type="predicted"/>
<dbReference type="Proteomes" id="UP000887565">
    <property type="component" value="Unplaced"/>
</dbReference>
<keyword evidence="1" id="KW-1185">Reference proteome</keyword>
<accession>A0A915KRI7</accession>
<organism evidence="1 2">
    <name type="scientific">Romanomermis culicivorax</name>
    <name type="common">Nematode worm</name>
    <dbReference type="NCBI Taxonomy" id="13658"/>
    <lineage>
        <taxon>Eukaryota</taxon>
        <taxon>Metazoa</taxon>
        <taxon>Ecdysozoa</taxon>
        <taxon>Nematoda</taxon>
        <taxon>Enoplea</taxon>
        <taxon>Dorylaimia</taxon>
        <taxon>Mermithida</taxon>
        <taxon>Mermithoidea</taxon>
        <taxon>Mermithidae</taxon>
        <taxon>Romanomermis</taxon>
    </lineage>
</organism>